<dbReference type="AlphaFoldDB" id="A0A7K0CJ50"/>
<evidence type="ECO:0000256" key="2">
    <source>
        <dbReference type="SAM" id="SignalP"/>
    </source>
</evidence>
<evidence type="ECO:0000313" key="4">
    <source>
        <dbReference type="EMBL" id="MQY13510.1"/>
    </source>
</evidence>
<evidence type="ECO:0000256" key="1">
    <source>
        <dbReference type="SAM" id="MobiDB-lite"/>
    </source>
</evidence>
<feature type="region of interest" description="Disordered" evidence="1">
    <location>
        <begin position="426"/>
        <end position="461"/>
    </location>
</feature>
<dbReference type="Gene3D" id="2.60.120.200">
    <property type="match status" value="1"/>
</dbReference>
<name>A0A7K0CJ50_9ACTN</name>
<dbReference type="InterPro" id="IPR013783">
    <property type="entry name" value="Ig-like_fold"/>
</dbReference>
<dbReference type="SUPFAM" id="SSF49899">
    <property type="entry name" value="Concanavalin A-like lectins/glucanases"/>
    <property type="match status" value="1"/>
</dbReference>
<sequence>MKTMSRCTAALLALLVGAGGASAARAQGTGTPLVQETFTQATAPDFTAVGDACLTGAPTGAAPGPDGGPGGCPAGAVGPVPPNDAAPHGYLRLTDAGNGRSGAVLYDQAIPARAGLDVSFDQWQYGSTTPDAPADGISFFLVDGAASLTGPGGYGGSLGYAQLGSAPGVSHGYVGVGLDVYGNFFGDTEGRGTGCPEGQRSPSTVLYPPPGPDMVTVRGPGDGTEGYCFLTATTSNFTSTGPWPSTLPGDLQGPTTTLPPDATPQEAETLLEPSRRRVHVRITPAPDPVLTVSIDFMDGNGEQLVLTTPAPQPVPATYKFGFASSTGGSTDVHLIRNVVVSSVAPLSQLNLVKQAQKPLPEDLGVGARVPFEFVVTNSGAQDITGLVVDDPRADTVECPTTELASGQTITCTATYTVTEEDAARGSLDNTAVASGTAGGTPVGSPPSTSTVPIPVQPPPPALEVAKSATTPGPYTEGQPITYSYTVTNTGGSELTGVQVRDNRVDGITCVPTTLAPAQTATCTGTYTVTAADAERGSVTNTASATGRTADGDTITSPDTDLTLTVGRTGLTVDKEVVSGGPFMVGSTVEYEYTVTDTGTTTLDDVRVTDDHISDVNCPPASLEPGASVVCHGSYEITPADVEACAGSDECVVTNIARADATDPRGNEVHSGSDDADVVVVVAGPPQK</sequence>
<accession>A0A7K0CJ50</accession>
<dbReference type="EMBL" id="WEGJ01000013">
    <property type="protein sequence ID" value="MQY13510.1"/>
    <property type="molecule type" value="Genomic_DNA"/>
</dbReference>
<dbReference type="NCBIfam" id="TIGR01451">
    <property type="entry name" value="B_ant_repeat"/>
    <property type="match status" value="1"/>
</dbReference>
<comment type="caution">
    <text evidence="4">The sequence shown here is derived from an EMBL/GenBank/DDBJ whole genome shotgun (WGS) entry which is preliminary data.</text>
</comment>
<feature type="region of interest" description="Disordered" evidence="1">
    <location>
        <begin position="192"/>
        <end position="212"/>
    </location>
</feature>
<evidence type="ECO:0000259" key="3">
    <source>
        <dbReference type="Pfam" id="PF24346"/>
    </source>
</evidence>
<dbReference type="Proteomes" id="UP000466345">
    <property type="component" value="Unassembled WGS sequence"/>
</dbReference>
<reference evidence="4 5" key="1">
    <citation type="submission" date="2019-10" db="EMBL/GenBank/DDBJ databases">
        <title>Streptomyces smaragdinus sp. nov. and Streptomyces fabii sp. nov., isolated from the gut of fungus growing-termite Macrotermes natalensis.</title>
        <authorList>
            <person name="Schwitalla J."/>
            <person name="Benndorf R."/>
            <person name="Martin K."/>
            <person name="De Beer W."/>
            <person name="Kaster A.-K."/>
            <person name="Vollmers J."/>
            <person name="Poulsen M."/>
            <person name="Beemelmanns C."/>
        </authorList>
    </citation>
    <scope>NUCLEOTIDE SEQUENCE [LARGE SCALE GENOMIC DNA]</scope>
    <source>
        <strain evidence="4 5">RB5</strain>
    </source>
</reference>
<organism evidence="4 5">
    <name type="scientific">Streptomyces smaragdinus</name>
    <dbReference type="NCBI Taxonomy" id="2585196"/>
    <lineage>
        <taxon>Bacteria</taxon>
        <taxon>Bacillati</taxon>
        <taxon>Actinomycetota</taxon>
        <taxon>Actinomycetes</taxon>
        <taxon>Kitasatosporales</taxon>
        <taxon>Streptomycetaceae</taxon>
        <taxon>Streptomyces</taxon>
    </lineage>
</organism>
<dbReference type="GO" id="GO:0005975">
    <property type="term" value="P:carbohydrate metabolic process"/>
    <property type="evidence" value="ECO:0007669"/>
    <property type="project" value="UniProtKB-ARBA"/>
</dbReference>
<feature type="domain" description="DUF7507" evidence="3">
    <location>
        <begin position="460"/>
        <end position="556"/>
    </location>
</feature>
<dbReference type="InterPro" id="IPR055354">
    <property type="entry name" value="DUF7507"/>
</dbReference>
<dbReference type="InterPro" id="IPR047589">
    <property type="entry name" value="DUF11_rpt"/>
</dbReference>
<keyword evidence="2" id="KW-0732">Signal</keyword>
<proteinExistence type="predicted"/>
<evidence type="ECO:0000313" key="5">
    <source>
        <dbReference type="Proteomes" id="UP000466345"/>
    </source>
</evidence>
<feature type="domain" description="DUF7507" evidence="3">
    <location>
        <begin position="348"/>
        <end position="442"/>
    </location>
</feature>
<protein>
    <recommendedName>
        <fullName evidence="3">DUF7507 domain-containing protein</fullName>
    </recommendedName>
</protein>
<keyword evidence="5" id="KW-1185">Reference proteome</keyword>
<feature type="signal peptide" evidence="2">
    <location>
        <begin position="1"/>
        <end position="23"/>
    </location>
</feature>
<feature type="chain" id="PRO_5029771677" description="DUF7507 domain-containing protein" evidence="2">
    <location>
        <begin position="24"/>
        <end position="687"/>
    </location>
</feature>
<feature type="domain" description="DUF7507" evidence="3">
    <location>
        <begin position="570"/>
        <end position="670"/>
    </location>
</feature>
<dbReference type="Gene3D" id="2.60.40.10">
    <property type="entry name" value="Immunoglobulins"/>
    <property type="match status" value="1"/>
</dbReference>
<dbReference type="Pfam" id="PF24346">
    <property type="entry name" value="DUF7507"/>
    <property type="match status" value="3"/>
</dbReference>
<gene>
    <name evidence="4" type="ORF">SRB5_36580</name>
</gene>
<dbReference type="InterPro" id="IPR013320">
    <property type="entry name" value="ConA-like_dom_sf"/>
</dbReference>